<dbReference type="GO" id="GO:0008422">
    <property type="term" value="F:beta-glucosidase activity"/>
    <property type="evidence" value="ECO:0007669"/>
    <property type="project" value="TreeGrafter"/>
</dbReference>
<comment type="caution">
    <text evidence="4">The sequence shown here is derived from an EMBL/GenBank/DDBJ whole genome shotgun (WGS) entry which is preliminary data.</text>
</comment>
<dbReference type="EMBL" id="AWFH01000001">
    <property type="protein sequence ID" value="KCZ65365.1"/>
    <property type="molecule type" value="Genomic_DNA"/>
</dbReference>
<keyword evidence="1" id="KW-0378">Hydrolase</keyword>
<evidence type="ECO:0000313" key="5">
    <source>
        <dbReference type="Proteomes" id="UP000024547"/>
    </source>
</evidence>
<dbReference type="OrthoDB" id="9781691at2"/>
<dbReference type="STRING" id="1280948.HY36_02965"/>
<dbReference type="SUPFAM" id="SSF52279">
    <property type="entry name" value="Beta-D-glucan exohydrolase, C-terminal domain"/>
    <property type="match status" value="1"/>
</dbReference>
<dbReference type="AlphaFoldDB" id="A0A059ECS3"/>
<feature type="domain" description="Glycoside hydrolase family 3 N-terminal" evidence="2">
    <location>
        <begin position="42"/>
        <end position="361"/>
    </location>
</feature>
<dbReference type="Gene3D" id="3.40.50.1700">
    <property type="entry name" value="Glycoside hydrolase family 3 C-terminal domain"/>
    <property type="match status" value="1"/>
</dbReference>
<gene>
    <name evidence="4" type="ORF">HY36_02965</name>
</gene>
<evidence type="ECO:0000259" key="3">
    <source>
        <dbReference type="Pfam" id="PF01915"/>
    </source>
</evidence>
<dbReference type="InterPro" id="IPR036881">
    <property type="entry name" value="Glyco_hydro_3_C_sf"/>
</dbReference>
<dbReference type="PATRIC" id="fig|1280948.3.peg.587"/>
<organism evidence="4 5">
    <name type="scientific">Hyphomonas atlantica</name>
    <dbReference type="NCBI Taxonomy" id="1280948"/>
    <lineage>
        <taxon>Bacteria</taxon>
        <taxon>Pseudomonadati</taxon>
        <taxon>Pseudomonadota</taxon>
        <taxon>Alphaproteobacteria</taxon>
        <taxon>Hyphomonadales</taxon>
        <taxon>Hyphomonadaceae</taxon>
        <taxon>Hyphomonas</taxon>
    </lineage>
</organism>
<dbReference type="InterPro" id="IPR001764">
    <property type="entry name" value="Glyco_hydro_3_N"/>
</dbReference>
<sequence>MTDAHPASLDLSLWPPSGAPNLKCPRTERLITSIVEWLTPAQKVGQIIQADIASVSPDDVAKYHLGSVLNGGNSAPGRRQNTPLSDWLNLADEFWEASMSADGPRIPILWGTDAVHGHNNIAGATIFPHNVNLGAARDPDLVERIGAATALDVRASGMDWTFAPSIAVAQDIRWGRTYEAYSECPQLCADLGAALVRGLQGLPNQSEFLGPEKIIATAKHFLGDGGTRNGTDQGETIATEAELRDVHARAYYSALEAGVQTIMVSFSSWGGRKMHGHKPLLSDLLKAHLGFDGVIIGDWNGHGQIVGATPTNCPDALMAGLDIYMAPDSWKELHASLLRQLNSGEISMERLDDAVRRVLRLKFRAGIFSAPKPSARPGAAMGRRPTLANHAKLAAEAVQKSAVLLKNRHQTLPLNPVKHVLVVGKAADDLGTLCGGWTQSWQGGRLQQSDYPHAETLLNGIRRVVKAAGGHVTYAIGGEFSERPDVAIFVFGESPYAEFRGDRKSLEYSAPDSRELEILRQLNQDGIPVVSVFISGRPLWTNHHLNASDAFIAGFLPGTQAGALADLIFSNGVLDFTGKLPFAWPTDTNRPAYRDGQKDSFFTFPWGYGLGLREPGDIPSLNEHSGLSTADDLTVFQKGVTGPNWSIKLGKDGSAQAWTGGERTSEDQSLTAKTTDVGQQENAINCTWHGFESCLSFYHSPLDLSRELNAGFGFTLIASRDSTNYESIRLLALSGDRWSDIGPLGELMVWSDDETLIVFEILLQHLQKAGTDLTCLQALAFSGRDGAHLTMLHLAVEMPRT</sequence>
<evidence type="ECO:0000256" key="1">
    <source>
        <dbReference type="ARBA" id="ARBA00022801"/>
    </source>
</evidence>
<reference evidence="4 5" key="1">
    <citation type="journal article" date="2014" name="Antonie Van Leeuwenhoek">
        <title>Hyphomonas beringensis sp. nov. and Hyphomonas chukchiensis sp. nov., isolated from surface seawater of the Bering Sea and Chukchi Sea.</title>
        <authorList>
            <person name="Li C."/>
            <person name="Lai Q."/>
            <person name="Li G."/>
            <person name="Dong C."/>
            <person name="Wang J."/>
            <person name="Liao Y."/>
            <person name="Shao Z."/>
        </authorList>
    </citation>
    <scope>NUCLEOTIDE SEQUENCE [LARGE SCALE GENOMIC DNA]</scope>
    <source>
        <strain evidence="4 5">22II1-22F38</strain>
    </source>
</reference>
<dbReference type="Pfam" id="PF01915">
    <property type="entry name" value="Glyco_hydro_3_C"/>
    <property type="match status" value="1"/>
</dbReference>
<dbReference type="InterPro" id="IPR017853">
    <property type="entry name" value="GH"/>
</dbReference>
<dbReference type="eggNOG" id="COG1472">
    <property type="taxonomic scope" value="Bacteria"/>
</dbReference>
<dbReference type="Gene3D" id="3.20.20.300">
    <property type="entry name" value="Glycoside hydrolase, family 3, N-terminal domain"/>
    <property type="match status" value="1"/>
</dbReference>
<proteinExistence type="predicted"/>
<evidence type="ECO:0008006" key="6">
    <source>
        <dbReference type="Google" id="ProtNLM"/>
    </source>
</evidence>
<dbReference type="SUPFAM" id="SSF51445">
    <property type="entry name" value="(Trans)glycosidases"/>
    <property type="match status" value="1"/>
</dbReference>
<dbReference type="InterPro" id="IPR036962">
    <property type="entry name" value="Glyco_hydro_3_N_sf"/>
</dbReference>
<keyword evidence="5" id="KW-1185">Reference proteome</keyword>
<evidence type="ECO:0000259" key="2">
    <source>
        <dbReference type="Pfam" id="PF00933"/>
    </source>
</evidence>
<feature type="domain" description="Glycoside hydrolase family 3 C-terminal" evidence="3">
    <location>
        <begin position="403"/>
        <end position="611"/>
    </location>
</feature>
<dbReference type="InterPro" id="IPR051915">
    <property type="entry name" value="Cellulose_Degrad_GH3"/>
</dbReference>
<name>A0A059ECS3_9PROT</name>
<evidence type="ECO:0000313" key="4">
    <source>
        <dbReference type="EMBL" id="KCZ65365.1"/>
    </source>
</evidence>
<dbReference type="GO" id="GO:0009251">
    <property type="term" value="P:glucan catabolic process"/>
    <property type="evidence" value="ECO:0007669"/>
    <property type="project" value="TreeGrafter"/>
</dbReference>
<dbReference type="PANTHER" id="PTHR30620:SF77">
    <property type="entry name" value="LYSOSOMAL BETA GLUCOSIDASE-LIKE"/>
    <property type="match status" value="1"/>
</dbReference>
<dbReference type="RefSeq" id="WP_051602426.1">
    <property type="nucleotide sequence ID" value="NZ_AWFH01000001.1"/>
</dbReference>
<dbReference type="InterPro" id="IPR002772">
    <property type="entry name" value="Glyco_hydro_3_C"/>
</dbReference>
<dbReference type="Pfam" id="PF00933">
    <property type="entry name" value="Glyco_hydro_3"/>
    <property type="match status" value="1"/>
</dbReference>
<accession>A0A059ECS3</accession>
<dbReference type="Proteomes" id="UP000024547">
    <property type="component" value="Unassembled WGS sequence"/>
</dbReference>
<dbReference type="PRINTS" id="PR00133">
    <property type="entry name" value="GLHYDRLASE3"/>
</dbReference>
<dbReference type="PANTHER" id="PTHR30620">
    <property type="entry name" value="PERIPLASMIC BETA-GLUCOSIDASE-RELATED"/>
    <property type="match status" value="1"/>
</dbReference>
<protein>
    <recommendedName>
        <fullName evidence="6">1,4-beta-D-glucan glucohydrolase</fullName>
    </recommendedName>
</protein>